<dbReference type="AlphaFoldDB" id="A0A316C945"/>
<keyword evidence="2 4" id="KW-1133">Transmembrane helix</keyword>
<dbReference type="Pfam" id="PF07690">
    <property type="entry name" value="MFS_1"/>
    <property type="match status" value="1"/>
</dbReference>
<gene>
    <name evidence="6" type="ORF">C7441_101189</name>
</gene>
<dbReference type="RefSeq" id="WP_109611311.1">
    <property type="nucleotide sequence ID" value="NZ_QGGG01000001.1"/>
</dbReference>
<feature type="transmembrane region" description="Helical" evidence="4">
    <location>
        <begin position="285"/>
        <end position="304"/>
    </location>
</feature>
<evidence type="ECO:0000259" key="5">
    <source>
        <dbReference type="PROSITE" id="PS50850"/>
    </source>
</evidence>
<feature type="transmembrane region" description="Helical" evidence="4">
    <location>
        <begin position="174"/>
        <end position="194"/>
    </location>
</feature>
<comment type="caution">
    <text evidence="6">The sequence shown here is derived from an EMBL/GenBank/DDBJ whole genome shotgun (WGS) entry which is preliminary data.</text>
</comment>
<dbReference type="PANTHER" id="PTHR23521">
    <property type="entry name" value="TRANSPORTER MFS SUPERFAMILY"/>
    <property type="match status" value="1"/>
</dbReference>
<dbReference type="GO" id="GO:0005886">
    <property type="term" value="C:plasma membrane"/>
    <property type="evidence" value="ECO:0007669"/>
    <property type="project" value="TreeGrafter"/>
</dbReference>
<dbReference type="EMBL" id="QGGG01000001">
    <property type="protein sequence ID" value="PWJ86309.1"/>
    <property type="molecule type" value="Genomic_DNA"/>
</dbReference>
<dbReference type="STRING" id="1192868.GCA_000304395_04229"/>
<accession>A0A316C945</accession>
<feature type="transmembrane region" description="Helical" evidence="4">
    <location>
        <begin position="215"/>
        <end position="242"/>
    </location>
</feature>
<dbReference type="PANTHER" id="PTHR23521:SF2">
    <property type="entry name" value="TRANSPORTER MFS SUPERFAMILY"/>
    <property type="match status" value="1"/>
</dbReference>
<evidence type="ECO:0000313" key="7">
    <source>
        <dbReference type="Proteomes" id="UP000245396"/>
    </source>
</evidence>
<sequence length="407" mass="41258">MSCEEEVAAGTGPERAGTTFGQQMLLLFPLVLGMLGMQAAAGVLGTGIPLQMALSAVSPETIGLVASAYAAGFAAGCLISPALIGRFGYRKALACFVMLQAAATVCLALLPFEGWIALRAVMGACGAGAVVITEGWVNTAAPAEVRGRIFGTVNMLGRMAMVAGQAVAAFPWALGTLAFAGPAVLYAIALAFMVPSVHGHPVTAATRGAGLSRSLSFLETPAVAAVGVIYVGAVGTTLISVAPAWGVLVGMSSAAAAMLTVSVQIGSFVFQGPLLWLSDRMDRRLVILFAAIVTAICALVLLAIPSGHQAPLFLIYALIGGVSLPVYALSFATAFDHGGAVANFRLSSGLLFNWALGAVIGPTVATAAIARYGPEGLLHFLVLTSAAVALLLAGLIRRAGHPNAPSK</sequence>
<protein>
    <submittedName>
        <fullName evidence="6">Putative MFS family arabinose efflux permease</fullName>
    </submittedName>
</protein>
<feature type="transmembrane region" description="Helical" evidence="4">
    <location>
        <begin position="25"/>
        <end position="50"/>
    </location>
</feature>
<evidence type="ECO:0000313" key="6">
    <source>
        <dbReference type="EMBL" id="PWJ86309.1"/>
    </source>
</evidence>
<feature type="transmembrane region" description="Helical" evidence="4">
    <location>
        <begin position="62"/>
        <end position="85"/>
    </location>
</feature>
<evidence type="ECO:0000256" key="1">
    <source>
        <dbReference type="ARBA" id="ARBA00022692"/>
    </source>
</evidence>
<organism evidence="6 7">
    <name type="scientific">Pseudaminobacter salicylatoxidans</name>
    <dbReference type="NCBI Taxonomy" id="93369"/>
    <lineage>
        <taxon>Bacteria</taxon>
        <taxon>Pseudomonadati</taxon>
        <taxon>Pseudomonadota</taxon>
        <taxon>Alphaproteobacteria</taxon>
        <taxon>Hyphomicrobiales</taxon>
        <taxon>Phyllobacteriaceae</taxon>
        <taxon>Pseudaminobacter</taxon>
    </lineage>
</organism>
<feature type="transmembrane region" description="Helical" evidence="4">
    <location>
        <begin position="310"/>
        <end position="329"/>
    </location>
</feature>
<keyword evidence="7" id="KW-1185">Reference proteome</keyword>
<keyword evidence="3 4" id="KW-0472">Membrane</keyword>
<evidence type="ECO:0000256" key="3">
    <source>
        <dbReference type="ARBA" id="ARBA00023136"/>
    </source>
</evidence>
<feature type="transmembrane region" description="Helical" evidence="4">
    <location>
        <begin position="116"/>
        <end position="137"/>
    </location>
</feature>
<evidence type="ECO:0000256" key="4">
    <source>
        <dbReference type="SAM" id="Phobius"/>
    </source>
</evidence>
<name>A0A316C945_PSESE</name>
<dbReference type="PROSITE" id="PS50850">
    <property type="entry name" value="MFS"/>
    <property type="match status" value="1"/>
</dbReference>
<dbReference type="GO" id="GO:0022857">
    <property type="term" value="F:transmembrane transporter activity"/>
    <property type="evidence" value="ECO:0007669"/>
    <property type="project" value="InterPro"/>
</dbReference>
<feature type="transmembrane region" description="Helical" evidence="4">
    <location>
        <begin position="350"/>
        <end position="370"/>
    </location>
</feature>
<dbReference type="SUPFAM" id="SSF103473">
    <property type="entry name" value="MFS general substrate transporter"/>
    <property type="match status" value="1"/>
</dbReference>
<reference evidence="6 7" key="1">
    <citation type="submission" date="2018-05" db="EMBL/GenBank/DDBJ databases">
        <title>Genomic Encyclopedia of Type Strains, Phase IV (KMG-IV): sequencing the most valuable type-strain genomes for metagenomic binning, comparative biology and taxonomic classification.</title>
        <authorList>
            <person name="Goeker M."/>
        </authorList>
    </citation>
    <scope>NUCLEOTIDE SEQUENCE [LARGE SCALE GENOMIC DNA]</scope>
    <source>
        <strain evidence="6 7">DSM 6986</strain>
    </source>
</reference>
<proteinExistence type="predicted"/>
<keyword evidence="1 4" id="KW-0812">Transmembrane</keyword>
<dbReference type="Proteomes" id="UP000245396">
    <property type="component" value="Unassembled WGS sequence"/>
</dbReference>
<dbReference type="InterPro" id="IPR020846">
    <property type="entry name" value="MFS_dom"/>
</dbReference>
<dbReference type="Gene3D" id="1.20.1250.20">
    <property type="entry name" value="MFS general substrate transporter like domains"/>
    <property type="match status" value="2"/>
</dbReference>
<feature type="transmembrane region" description="Helical" evidence="4">
    <location>
        <begin position="254"/>
        <end position="278"/>
    </location>
</feature>
<evidence type="ECO:0000256" key="2">
    <source>
        <dbReference type="ARBA" id="ARBA00022989"/>
    </source>
</evidence>
<dbReference type="InterPro" id="IPR011701">
    <property type="entry name" value="MFS"/>
</dbReference>
<feature type="transmembrane region" description="Helical" evidence="4">
    <location>
        <begin position="376"/>
        <end position="396"/>
    </location>
</feature>
<dbReference type="InterPro" id="IPR036259">
    <property type="entry name" value="MFS_trans_sf"/>
</dbReference>
<dbReference type="OrthoDB" id="9810614at2"/>
<feature type="domain" description="Major facilitator superfamily (MFS) profile" evidence="5">
    <location>
        <begin position="26"/>
        <end position="401"/>
    </location>
</feature>
<feature type="transmembrane region" description="Helical" evidence="4">
    <location>
        <begin position="92"/>
        <end position="110"/>
    </location>
</feature>